<organism evidence="10 11">
    <name type="scientific">Meripilus lineatus</name>
    <dbReference type="NCBI Taxonomy" id="2056292"/>
    <lineage>
        <taxon>Eukaryota</taxon>
        <taxon>Fungi</taxon>
        <taxon>Dikarya</taxon>
        <taxon>Basidiomycota</taxon>
        <taxon>Agaricomycotina</taxon>
        <taxon>Agaricomycetes</taxon>
        <taxon>Polyporales</taxon>
        <taxon>Meripilaceae</taxon>
        <taxon>Meripilus</taxon>
    </lineage>
</organism>
<feature type="coiled-coil region" evidence="8">
    <location>
        <begin position="474"/>
        <end position="547"/>
    </location>
</feature>
<feature type="coiled-coil region" evidence="8">
    <location>
        <begin position="286"/>
        <end position="334"/>
    </location>
</feature>
<dbReference type="GO" id="GO:0000776">
    <property type="term" value="C:kinetochore"/>
    <property type="evidence" value="ECO:0007669"/>
    <property type="project" value="TreeGrafter"/>
</dbReference>
<dbReference type="InterPro" id="IPR008672">
    <property type="entry name" value="Mad1"/>
</dbReference>
<dbReference type="PANTHER" id="PTHR23168:SF0">
    <property type="entry name" value="MITOTIC SPINDLE ASSEMBLY CHECKPOINT PROTEIN MAD1"/>
    <property type="match status" value="1"/>
</dbReference>
<keyword evidence="4" id="KW-0132">Cell division</keyword>
<keyword evidence="11" id="KW-1185">Reference proteome</keyword>
<accession>A0AAD5V833</accession>
<evidence type="ECO:0000313" key="11">
    <source>
        <dbReference type="Proteomes" id="UP001212997"/>
    </source>
</evidence>
<dbReference type="Proteomes" id="UP001212997">
    <property type="component" value="Unassembled WGS sequence"/>
</dbReference>
<evidence type="ECO:0000256" key="6">
    <source>
        <dbReference type="ARBA" id="ARBA00023242"/>
    </source>
</evidence>
<comment type="similarity">
    <text evidence="2">Belongs to the MAD1 family.</text>
</comment>
<keyword evidence="6" id="KW-0539">Nucleus</keyword>
<proteinExistence type="inferred from homology"/>
<dbReference type="GO" id="GO:0007094">
    <property type="term" value="P:mitotic spindle assembly checkpoint signaling"/>
    <property type="evidence" value="ECO:0007669"/>
    <property type="project" value="InterPro"/>
</dbReference>
<comment type="subcellular location">
    <subcellularLocation>
        <location evidence="1">Nucleus</location>
    </subcellularLocation>
</comment>
<keyword evidence="7" id="KW-0131">Cell cycle</keyword>
<reference evidence="10" key="1">
    <citation type="submission" date="2022-07" db="EMBL/GenBank/DDBJ databases">
        <title>Genome Sequence of Physisporinus lineatus.</title>
        <authorList>
            <person name="Buettner E."/>
        </authorList>
    </citation>
    <scope>NUCLEOTIDE SEQUENCE</scope>
    <source>
        <strain evidence="10">VT162</strain>
    </source>
</reference>
<dbReference type="GO" id="GO:0051301">
    <property type="term" value="P:cell division"/>
    <property type="evidence" value="ECO:0007669"/>
    <property type="project" value="UniProtKB-KW"/>
</dbReference>
<protein>
    <recommendedName>
        <fullName evidence="3">Spindle assembly checkpoint component MAD1</fullName>
    </recommendedName>
</protein>
<evidence type="ECO:0000313" key="10">
    <source>
        <dbReference type="EMBL" id="KAJ3488581.1"/>
    </source>
</evidence>
<feature type="coiled-coil region" evidence="8">
    <location>
        <begin position="104"/>
        <end position="250"/>
    </location>
</feature>
<comment type="caution">
    <text evidence="10">The sequence shown here is derived from an EMBL/GenBank/DDBJ whole genome shotgun (WGS) entry which is preliminary data.</text>
</comment>
<sequence length="655" mass="74696">MNHLSLERQVTSLQAAKVELESKLSEKDAKIERLEGDRRILSEREKAERDEKERERNEREEEKACIPGPTIPHVLIPLRVNSANLTVTFALSETLSWTYMSATIASQKSEISSLKRQLDILQDDLTQSKQTIEERDIAFKDLQSQYDELNEAQANESSRRDDSDSTNWTIVRDELHRQADHLRSVEAENAKLTTELLNLRQRHASIEVLKEQKRELERKLSGTEGLKEQVVKLEAELVASRNEREQWVSKESDLSHTPIAVTQTLSSLRLANAQLHEQNSSNLALLHAKEAELQETQQACQKLQEESGRSNEEVTDLKDRLRRADQRVVLAERETGFLQAMMASFKAEDSEEGGHIEETITQHTRDLELLLDEYKQIIQEREARIAELGENSVSKEDIHSREELEADLEREKLARVTAEEALKEASSANENHLEAIDKLEQTLFELQGEIGGGRHVPPGTRILSLRDNPASQWEDLSKRAMDRLKDENEALLKRLKQLEEGGVRVANGAPQEDLIPRESFEVITREKEELEEALKQKEKRLVRLRQVFSAKTDEFKEAIASILGVKLAFYPNGQVRVTSQFDLNAAFVFQPAKSLSNSQTRGTEGMTMQLVAQGEGGPEDLPQLMRYWVEQEQCIPGFLASVTLECYEKMKNQPV</sequence>
<dbReference type="Pfam" id="PF05557">
    <property type="entry name" value="MAD"/>
    <property type="match status" value="1"/>
</dbReference>
<evidence type="ECO:0000256" key="1">
    <source>
        <dbReference type="ARBA" id="ARBA00004123"/>
    </source>
</evidence>
<dbReference type="GO" id="GO:0051315">
    <property type="term" value="P:attachment of mitotic spindle microtubules to kinetochore"/>
    <property type="evidence" value="ECO:0007669"/>
    <property type="project" value="TreeGrafter"/>
</dbReference>
<evidence type="ECO:0000256" key="2">
    <source>
        <dbReference type="ARBA" id="ARBA00008029"/>
    </source>
</evidence>
<evidence type="ECO:0000256" key="4">
    <source>
        <dbReference type="ARBA" id="ARBA00022618"/>
    </source>
</evidence>
<dbReference type="GO" id="GO:0072686">
    <property type="term" value="C:mitotic spindle"/>
    <property type="evidence" value="ECO:0007669"/>
    <property type="project" value="TreeGrafter"/>
</dbReference>
<dbReference type="PANTHER" id="PTHR23168">
    <property type="entry name" value="MITOTIC SPINDLE ASSEMBLY CHECKPOINT PROTEIN MAD1 MITOTIC ARREST DEFICIENT-LIKE PROTEIN 1"/>
    <property type="match status" value="1"/>
</dbReference>
<name>A0AAD5V833_9APHY</name>
<dbReference type="SUPFAM" id="SSF75704">
    <property type="entry name" value="Mitotic arrest deficient-like 1, Mad1"/>
    <property type="match status" value="1"/>
</dbReference>
<evidence type="ECO:0000256" key="7">
    <source>
        <dbReference type="ARBA" id="ARBA00023306"/>
    </source>
</evidence>
<evidence type="ECO:0000256" key="5">
    <source>
        <dbReference type="ARBA" id="ARBA00022776"/>
    </source>
</evidence>
<dbReference type="Gene3D" id="3.30.457.60">
    <property type="match status" value="1"/>
</dbReference>
<gene>
    <name evidence="10" type="ORF">NLI96_g2733</name>
</gene>
<dbReference type="GO" id="GO:0005635">
    <property type="term" value="C:nuclear envelope"/>
    <property type="evidence" value="ECO:0007669"/>
    <property type="project" value="TreeGrafter"/>
</dbReference>
<dbReference type="EMBL" id="JANAWD010000063">
    <property type="protein sequence ID" value="KAJ3488581.1"/>
    <property type="molecule type" value="Genomic_DNA"/>
</dbReference>
<keyword evidence="8" id="KW-0175">Coiled coil</keyword>
<evidence type="ECO:0000256" key="8">
    <source>
        <dbReference type="SAM" id="Coils"/>
    </source>
</evidence>
<dbReference type="AlphaFoldDB" id="A0AAD5V833"/>
<keyword evidence="5" id="KW-0498">Mitosis</keyword>
<dbReference type="Gene3D" id="6.10.250.90">
    <property type="match status" value="1"/>
</dbReference>
<feature type="coiled-coil region" evidence="8">
    <location>
        <begin position="360"/>
        <end position="449"/>
    </location>
</feature>
<evidence type="ECO:0000256" key="3">
    <source>
        <dbReference type="ARBA" id="ARBA00022019"/>
    </source>
</evidence>
<feature type="region of interest" description="Disordered" evidence="9">
    <location>
        <begin position="35"/>
        <end position="63"/>
    </location>
</feature>
<evidence type="ECO:0000256" key="9">
    <source>
        <dbReference type="SAM" id="MobiDB-lite"/>
    </source>
</evidence>